<dbReference type="PANTHER" id="PTHR20857:SF15">
    <property type="entry name" value="THIAMINE-PHOSPHATE SYNTHASE"/>
    <property type="match status" value="1"/>
</dbReference>
<comment type="pathway">
    <text evidence="1">Cofactor biosynthesis; thiamine diphosphate biosynthesis.</text>
</comment>
<dbReference type="InterPro" id="IPR022998">
    <property type="entry name" value="ThiamineP_synth_TenI"/>
</dbReference>
<protein>
    <submittedName>
        <fullName evidence="4">Thiamine phosphate synthase</fullName>
    </submittedName>
</protein>
<dbReference type="EMBL" id="JACOIJ010000020">
    <property type="protein sequence ID" value="MBD1430090.1"/>
    <property type="molecule type" value="Genomic_DNA"/>
</dbReference>
<dbReference type="InterPro" id="IPR013785">
    <property type="entry name" value="Aldolase_TIM"/>
</dbReference>
<dbReference type="SUPFAM" id="SSF51391">
    <property type="entry name" value="Thiamin phosphate synthase"/>
    <property type="match status" value="1"/>
</dbReference>
<accession>A0ABR7YFJ3</accession>
<feature type="domain" description="Thiamine phosphate synthase/TenI" evidence="3">
    <location>
        <begin position="4"/>
        <end position="172"/>
    </location>
</feature>
<dbReference type="Gene3D" id="3.20.20.70">
    <property type="entry name" value="Aldolase class I"/>
    <property type="match status" value="1"/>
</dbReference>
<reference evidence="4 5" key="1">
    <citation type="submission" date="2020-08" db="EMBL/GenBank/DDBJ databases">
        <title>Sphingobacterium sp. DN04309 isolated from aquaculture water.</title>
        <authorList>
            <person name="Zhang M."/>
        </authorList>
    </citation>
    <scope>NUCLEOTIDE SEQUENCE [LARGE SCALE GENOMIC DNA]</scope>
    <source>
        <strain evidence="4 5">DN04309</strain>
    </source>
</reference>
<dbReference type="Pfam" id="PF02581">
    <property type="entry name" value="TMP-TENI"/>
    <property type="match status" value="1"/>
</dbReference>
<keyword evidence="5" id="KW-1185">Reference proteome</keyword>
<organism evidence="4 5">
    <name type="scientific">Sphingobacterium litopenaei</name>
    <dbReference type="NCBI Taxonomy" id="2763500"/>
    <lineage>
        <taxon>Bacteria</taxon>
        <taxon>Pseudomonadati</taxon>
        <taxon>Bacteroidota</taxon>
        <taxon>Sphingobacteriia</taxon>
        <taxon>Sphingobacteriales</taxon>
        <taxon>Sphingobacteriaceae</taxon>
        <taxon>Sphingobacterium</taxon>
    </lineage>
</organism>
<dbReference type="RefSeq" id="WP_190302378.1">
    <property type="nucleotide sequence ID" value="NZ_JACOIJ010000020.1"/>
</dbReference>
<gene>
    <name evidence="4" type="ORF">H8B04_11020</name>
</gene>
<name>A0ABR7YFJ3_9SPHI</name>
<evidence type="ECO:0000313" key="4">
    <source>
        <dbReference type="EMBL" id="MBD1430090.1"/>
    </source>
</evidence>
<comment type="caution">
    <text evidence="4">The sequence shown here is derived from an EMBL/GenBank/DDBJ whole genome shotgun (WGS) entry which is preliminary data.</text>
</comment>
<dbReference type="InterPro" id="IPR036206">
    <property type="entry name" value="ThiamineP_synth_sf"/>
</dbReference>
<sequence length="190" mass="21971">MIVVISPEQHYPKETLWANRLLEARLECFHIRKPHWDDEAVAKYVSEIDQSYHTKIVLHDRLEVSLTYGLKRLHITEKKRKNKVMEIKEEMTYSTSVHNMADFNELEMIWDYAFVSPIFPSLSKVGYGQNTAVFHQLKSRKNFHTKLIGLGGVAPENISNVYETGVDGVALLGYIWQSNNPLNAFMLCKS</sequence>
<evidence type="ECO:0000259" key="3">
    <source>
        <dbReference type="Pfam" id="PF02581"/>
    </source>
</evidence>
<evidence type="ECO:0000256" key="1">
    <source>
        <dbReference type="ARBA" id="ARBA00004948"/>
    </source>
</evidence>
<keyword evidence="2" id="KW-0784">Thiamine biosynthesis</keyword>
<evidence type="ECO:0000313" key="5">
    <source>
        <dbReference type="Proteomes" id="UP000651271"/>
    </source>
</evidence>
<dbReference type="PANTHER" id="PTHR20857">
    <property type="entry name" value="THIAMINE-PHOSPHATE PYROPHOSPHORYLASE"/>
    <property type="match status" value="1"/>
</dbReference>
<evidence type="ECO:0000256" key="2">
    <source>
        <dbReference type="ARBA" id="ARBA00022977"/>
    </source>
</evidence>
<dbReference type="Proteomes" id="UP000651271">
    <property type="component" value="Unassembled WGS sequence"/>
</dbReference>
<dbReference type="CDD" id="cd00564">
    <property type="entry name" value="TMP_TenI"/>
    <property type="match status" value="1"/>
</dbReference>
<proteinExistence type="predicted"/>